<reference evidence="1 2" key="1">
    <citation type="submission" date="2016-01" db="EMBL/GenBank/DDBJ databases">
        <title>The new phylogeny of the genus Mycobacterium.</title>
        <authorList>
            <person name="Tarcisio F."/>
            <person name="Conor M."/>
            <person name="Antonella G."/>
            <person name="Elisabetta G."/>
            <person name="Giulia F.S."/>
            <person name="Sara T."/>
            <person name="Anna F."/>
            <person name="Clotilde B."/>
            <person name="Roberto B."/>
            <person name="Veronica D.S."/>
            <person name="Fabio R."/>
            <person name="Monica P."/>
            <person name="Olivier J."/>
            <person name="Enrico T."/>
            <person name="Nicola S."/>
        </authorList>
    </citation>
    <scope>NUCLEOTIDE SEQUENCE [LARGE SCALE GENOMIC DNA]</scope>
    <source>
        <strain evidence="1 2">DSM 45394</strain>
    </source>
</reference>
<gene>
    <name evidence="1" type="ORF">AWC16_09390</name>
</gene>
<accession>A0A1X1YLW0</accession>
<comment type="caution">
    <text evidence="1">The sequence shown here is derived from an EMBL/GenBank/DDBJ whole genome shotgun (WGS) entry which is preliminary data.</text>
</comment>
<dbReference type="EMBL" id="LQPG01000014">
    <property type="protein sequence ID" value="ORW12044.1"/>
    <property type="molecule type" value="Genomic_DNA"/>
</dbReference>
<dbReference type="RefSeq" id="WP_085264222.1">
    <property type="nucleotide sequence ID" value="NZ_JACKVG010000012.1"/>
</dbReference>
<evidence type="ECO:0000313" key="1">
    <source>
        <dbReference type="EMBL" id="ORW12044.1"/>
    </source>
</evidence>
<organism evidence="1 2">
    <name type="scientific">Mycolicibacter longobardus</name>
    <dbReference type="NCBI Taxonomy" id="1108812"/>
    <lineage>
        <taxon>Bacteria</taxon>
        <taxon>Bacillati</taxon>
        <taxon>Actinomycetota</taxon>
        <taxon>Actinomycetes</taxon>
        <taxon>Mycobacteriales</taxon>
        <taxon>Mycobacteriaceae</taxon>
        <taxon>Mycolicibacter</taxon>
    </lineage>
</organism>
<name>A0A1X1YLW0_9MYCO</name>
<evidence type="ECO:0000313" key="2">
    <source>
        <dbReference type="Proteomes" id="UP000193866"/>
    </source>
</evidence>
<dbReference type="AlphaFoldDB" id="A0A1X1YLW0"/>
<dbReference type="OrthoDB" id="4649283at2"/>
<proteinExistence type="predicted"/>
<protein>
    <submittedName>
        <fullName evidence="1">Uncharacterized protein</fullName>
    </submittedName>
</protein>
<dbReference type="Proteomes" id="UP000193866">
    <property type="component" value="Unassembled WGS sequence"/>
</dbReference>
<keyword evidence="2" id="KW-1185">Reference proteome</keyword>
<sequence length="778" mass="83259">MAGQQSAGFDLVMEFSETPLQELLGVFFDTSDFLCTLLNLLAIPCEGFNVSVSLDRPAGSVLTAAQTDAVDIQLTATLGVAWRLRLIAGVDVDRGTPGLNQVRLNLRDRLYHLSGTIGSAPADTTALSDYLRNTVAAIPLPVAMTVSTDPNASTLTPTRLDVKIIDGAVGENAFAVCVTYGGGTPGSLANLTTSAIPDGSTATLMMGFGWLLRLMEPAIEAGIGLAPGDFEDGHLTRSVVIDHDEDVRLTRLDFTLEDGFIQVRSRVEKSGTCYDASADFGGNFRLEVRNGELRVDADLSDPDMDIDVPWYCWLGAAVLGALLGGIVGAVLLPVLLHLVTSTVEDVVNTVADTVTSAINSATPSVNVPAIGFNLLFQNAFVDDIGVGCRVVVTDTAPVRCQGVVRLRPGQQLDLDNGAVGGVVDGADLRWTGGGTRASLEALCVTRIADTNDIRFGAIPRYRLYGLRYSRRLIPVSELGHLAVINLPILPDIEFFAPSLSVYAVRTNERRIALIQAIDLDDDTVTLRYKTFGVADPTVRILGDFACPPRTHGPVVLDGKIDVDTVITRAPHQPRTALPAKLTPLLSRTTSAPGAPLPAAEVSRLEEMAALEGTLGGSAQVQLRSRDARVSLPASELLVLADRRPIAMSDALPRRLAVILVLRQRTAVFTAVVDHIIDVRSVTWWINRTLLDPAVGAEQIDGVGYTFSQSGLGLTLTTDATTAYEFELRVAVENANADRFITSRCVSFNPICRRTFRVLGHWRELVGVVPGLPTSIPGK</sequence>